<name>A0A0F9NQL4_9ZZZZ</name>
<dbReference type="InterPro" id="IPR007372">
    <property type="entry name" value="Lipid/polyisoprenoid-bd_YceI"/>
</dbReference>
<feature type="domain" description="Lipid/polyisoprenoid-binding YceI-like" evidence="1">
    <location>
        <begin position="25"/>
        <end position="194"/>
    </location>
</feature>
<gene>
    <name evidence="2" type="ORF">LCGC14_1308080</name>
</gene>
<sequence>MMKTRNIGLISVLMLLGSTMVHADTWTLNPEQSKLNFISIKKVNIAEVHSFHKLSGQLSDDGTFKVSIDLSSVDTGVDIRDSRMKEFLFNVVEFPKAVLSSKIDSKVINSMHSGETKILSVEAELDLHGLSKTLPIDVMVTKVSEDELLVSSSHPIILNVGDFKLDAGVDKLKELAGLSDISHAVPVSFYITLNATK</sequence>
<dbReference type="PIRSF" id="PIRSF029811">
    <property type="entry name" value="UCP029811"/>
    <property type="match status" value="1"/>
</dbReference>
<dbReference type="PANTHER" id="PTHR34406">
    <property type="entry name" value="PROTEIN YCEI"/>
    <property type="match status" value="1"/>
</dbReference>
<dbReference type="InterPro" id="IPR036761">
    <property type="entry name" value="TTHA0802/YceI-like_sf"/>
</dbReference>
<reference evidence="2" key="1">
    <citation type="journal article" date="2015" name="Nature">
        <title>Complex archaea that bridge the gap between prokaryotes and eukaryotes.</title>
        <authorList>
            <person name="Spang A."/>
            <person name="Saw J.H."/>
            <person name="Jorgensen S.L."/>
            <person name="Zaremba-Niedzwiedzka K."/>
            <person name="Martijn J."/>
            <person name="Lind A.E."/>
            <person name="van Eijk R."/>
            <person name="Schleper C."/>
            <person name="Guy L."/>
            <person name="Ettema T.J."/>
        </authorList>
    </citation>
    <scope>NUCLEOTIDE SEQUENCE</scope>
</reference>
<dbReference type="EMBL" id="LAZR01007694">
    <property type="protein sequence ID" value="KKM83567.1"/>
    <property type="molecule type" value="Genomic_DNA"/>
</dbReference>
<comment type="caution">
    <text evidence="2">The sequence shown here is derived from an EMBL/GenBank/DDBJ whole genome shotgun (WGS) entry which is preliminary data.</text>
</comment>
<dbReference type="SMART" id="SM00867">
    <property type="entry name" value="YceI"/>
    <property type="match status" value="1"/>
</dbReference>
<proteinExistence type="predicted"/>
<dbReference type="InterPro" id="IPR027016">
    <property type="entry name" value="UCP029811"/>
</dbReference>
<evidence type="ECO:0000259" key="1">
    <source>
        <dbReference type="SMART" id="SM00867"/>
    </source>
</evidence>
<dbReference type="Gene3D" id="2.40.128.110">
    <property type="entry name" value="Lipid/polyisoprenoid-binding, YceI-like"/>
    <property type="match status" value="1"/>
</dbReference>
<dbReference type="PANTHER" id="PTHR34406:SF1">
    <property type="entry name" value="PROTEIN YCEI"/>
    <property type="match status" value="1"/>
</dbReference>
<evidence type="ECO:0000313" key="2">
    <source>
        <dbReference type="EMBL" id="KKM83567.1"/>
    </source>
</evidence>
<dbReference type="SUPFAM" id="SSF101874">
    <property type="entry name" value="YceI-like"/>
    <property type="match status" value="1"/>
</dbReference>
<organism evidence="2">
    <name type="scientific">marine sediment metagenome</name>
    <dbReference type="NCBI Taxonomy" id="412755"/>
    <lineage>
        <taxon>unclassified sequences</taxon>
        <taxon>metagenomes</taxon>
        <taxon>ecological metagenomes</taxon>
    </lineage>
</organism>
<dbReference type="Pfam" id="PF04264">
    <property type="entry name" value="YceI"/>
    <property type="match status" value="1"/>
</dbReference>
<protein>
    <recommendedName>
        <fullName evidence="1">Lipid/polyisoprenoid-binding YceI-like domain-containing protein</fullName>
    </recommendedName>
</protein>
<accession>A0A0F9NQL4</accession>
<dbReference type="AlphaFoldDB" id="A0A0F9NQL4"/>